<feature type="coiled-coil region" evidence="1">
    <location>
        <begin position="650"/>
        <end position="814"/>
    </location>
</feature>
<dbReference type="Proteomes" id="UP000708148">
    <property type="component" value="Unassembled WGS sequence"/>
</dbReference>
<dbReference type="PANTHER" id="PTHR23159">
    <property type="entry name" value="CENTROSOMAL PROTEIN 2"/>
    <property type="match status" value="1"/>
</dbReference>
<accession>A0A8S1INJ5</accession>
<comment type="caution">
    <text evidence="3">The sequence shown here is derived from an EMBL/GenBank/DDBJ whole genome shotgun (WGS) entry which is preliminary data.</text>
</comment>
<feature type="region of interest" description="Disordered" evidence="2">
    <location>
        <begin position="1"/>
        <end position="177"/>
    </location>
</feature>
<gene>
    <name evidence="3" type="ORF">OSTQU699_LOCUS1874</name>
</gene>
<evidence type="ECO:0000313" key="3">
    <source>
        <dbReference type="EMBL" id="CAD7696514.1"/>
    </source>
</evidence>
<keyword evidence="4" id="KW-1185">Reference proteome</keyword>
<evidence type="ECO:0000256" key="2">
    <source>
        <dbReference type="SAM" id="MobiDB-lite"/>
    </source>
</evidence>
<keyword evidence="1" id="KW-0175">Coiled coil</keyword>
<feature type="compositionally biased region" description="Basic and acidic residues" evidence="2">
    <location>
        <begin position="25"/>
        <end position="37"/>
    </location>
</feature>
<feature type="compositionally biased region" description="Polar residues" evidence="2">
    <location>
        <begin position="110"/>
        <end position="131"/>
    </location>
</feature>
<feature type="compositionally biased region" description="Polar residues" evidence="2">
    <location>
        <begin position="309"/>
        <end position="342"/>
    </location>
</feature>
<protein>
    <submittedName>
        <fullName evidence="3">Uncharacterized protein</fullName>
    </submittedName>
</protein>
<dbReference type="EMBL" id="CAJHUC010000488">
    <property type="protein sequence ID" value="CAD7696514.1"/>
    <property type="molecule type" value="Genomic_DNA"/>
</dbReference>
<feature type="region of interest" description="Disordered" evidence="2">
    <location>
        <begin position="1357"/>
        <end position="1377"/>
    </location>
</feature>
<organism evidence="3 4">
    <name type="scientific">Ostreobium quekettii</name>
    <dbReference type="NCBI Taxonomy" id="121088"/>
    <lineage>
        <taxon>Eukaryota</taxon>
        <taxon>Viridiplantae</taxon>
        <taxon>Chlorophyta</taxon>
        <taxon>core chlorophytes</taxon>
        <taxon>Ulvophyceae</taxon>
        <taxon>TCBD clade</taxon>
        <taxon>Bryopsidales</taxon>
        <taxon>Ostreobineae</taxon>
        <taxon>Ostreobiaceae</taxon>
        <taxon>Ostreobium</taxon>
    </lineage>
</organism>
<feature type="coiled-coil region" evidence="1">
    <location>
        <begin position="1482"/>
        <end position="1509"/>
    </location>
</feature>
<dbReference type="PANTHER" id="PTHR23159:SF31">
    <property type="entry name" value="CENTROSOME-ASSOCIATED PROTEIN CEP250 ISOFORM X1"/>
    <property type="match status" value="1"/>
</dbReference>
<feature type="coiled-coil region" evidence="1">
    <location>
        <begin position="1213"/>
        <end position="1296"/>
    </location>
</feature>
<feature type="region of interest" description="Disordered" evidence="2">
    <location>
        <begin position="203"/>
        <end position="389"/>
    </location>
</feature>
<feature type="region of interest" description="Disordered" evidence="2">
    <location>
        <begin position="441"/>
        <end position="481"/>
    </location>
</feature>
<feature type="region of interest" description="Disordered" evidence="2">
    <location>
        <begin position="1423"/>
        <end position="1445"/>
    </location>
</feature>
<feature type="compositionally biased region" description="Polar residues" evidence="2">
    <location>
        <begin position="613"/>
        <end position="631"/>
    </location>
</feature>
<feature type="compositionally biased region" description="Polar residues" evidence="2">
    <location>
        <begin position="349"/>
        <end position="361"/>
    </location>
</feature>
<feature type="region of interest" description="Disordered" evidence="2">
    <location>
        <begin position="1165"/>
        <end position="1185"/>
    </location>
</feature>
<name>A0A8S1INJ5_9CHLO</name>
<feature type="coiled-coil region" evidence="1">
    <location>
        <begin position="1105"/>
        <end position="1132"/>
    </location>
</feature>
<sequence>MDPDRAKKGPSRIPQLTGPPRQTTRRIELSRPVDNVRPKAATKPAAPVRSKPASRLGATAPKQGASLEAKPMARKPATVRALHTAPSAPVSREGSLLRKAAPDRDALLSRQGSGTRQSMAASSTVPASRSGTGLAKMAAAKRPSSSASNRSTGGVPTNKWNASVARTPSTGAKLGLSGRFGASREAALSKKAAPVRDAAGARLQPNARPASVGKQEAAMRQPGGLRRPVETPGEGSAVAGQPTEGLRKVGPFGHRSALQQHAPGLRRAAQEGSHGVGQGKLSSGLRGSLKAQEASQQAELSGRLDGSESKSAPQQQAVSRLRGMTSTRVQATSQVREPSFRSTWADPASSDSFRSMLTSPGRSAIRSPDRSSSISTDEISDTPNSGEQPLSAAELMRNSTNPFVIGPIEGSGAGGSRPKAAYRAVKRGNGQALSAQHLASRCSTEPSAHPDLDAETSFTGSEQSNVAFTPSCRNGEEETRRRAYRGRSCVSVCSEGGFSDELAMRQDSRLSFALESVPSTYGDSDEDLPAGRHSVSKNSTQSSATGELSLKDMNGSHIRRPKSVDCLKGNQGATAGSFPSRNGGSSPFGTSPLKMPSLGPAHPVRLSIDLSPTGDNSAPSAQSEGDSKSASLLSIGSVTSLPVRTDDGFMEQLHKEIEALKADNSALTAQVKDLEAKTGAVAKGVVSGLKQDVENLQTEKSKLLQAMEAMKLDKQRIQAELAQSQEEVKCVLSETQDADAEVQVYLKRLEEAHGRKELLERDLHWSEGELSKLQAENANLQKRFLELESAAEENKRLSDDNMQLKEKLEAEAQAKRDGLDESHQAVNKLAKELHLVQETLSSVLEEKASLIEQLARSPKTPVEQQSSGDESPDASAGGATVQKVTQLQDALSLALEVNRCMKERMEKVSDRNSTATSLDSDFAESQAEMDKGTMRKVKELQQALDLALEAQDLLEKRVAEHEEVHPGLERLSEDLQNLKIELDEERSRAQDERESLQAMIQELENDNRNKMNDLQQAREELSAAVDARRAAEALLHDERAASEGLKDLLENRPAKNGQDFVDLESAAQRGLGGSPALGSALDVDPSGGSPLSAAKLRAPAEFGDEAQLRRAAVAAVTRLEEMEQELSNAVKEKCDLAQQMVDISVASQELQKVVLETAQITSEMSISKERRGGKARGAPPLDGAALEASGADFDVDLSGASDAEDVSIPAGQLRGMRNEMRRALQEKISLEAELAERARKTAGISDELKGLQAELKAALAMKEDLSCRFQEHQGAKAQLGEENVRLVRELEKERAANAAVEDAVGGLYRLCKEVESAADIEAVGRSRDDEFPASLPEAVVHITGRVREGICALASRGRASPPEAPAGRDWAGSEPGTPNLGAKVRLGPPMGSDLILGASRAVDLQVQMPELQEVLQEQACMAGAGRPGSQTGSPMAASRGPRFGYMPGRELQRVMSEGGSRWREMGAVQAVAPAPDGLTQKLMGLQSRAQELETSLLEVKIENAELKRAIDQVHGIARGKSK</sequence>
<feature type="coiled-coil region" evidence="1">
    <location>
        <begin position="937"/>
        <end position="1034"/>
    </location>
</feature>
<dbReference type="Gene3D" id="1.20.5.1700">
    <property type="match status" value="1"/>
</dbReference>
<proteinExistence type="predicted"/>
<feature type="compositionally biased region" description="Polar residues" evidence="2">
    <location>
        <begin position="536"/>
        <end position="546"/>
    </location>
</feature>
<feature type="compositionally biased region" description="Polar residues" evidence="2">
    <location>
        <begin position="143"/>
        <end position="170"/>
    </location>
</feature>
<reference evidence="3" key="1">
    <citation type="submission" date="2020-12" db="EMBL/GenBank/DDBJ databases">
        <authorList>
            <person name="Iha C."/>
        </authorList>
    </citation>
    <scope>NUCLEOTIDE SEQUENCE</scope>
</reference>
<feature type="compositionally biased region" description="Polar residues" evidence="2">
    <location>
        <begin position="456"/>
        <end position="472"/>
    </location>
</feature>
<evidence type="ECO:0000313" key="4">
    <source>
        <dbReference type="Proteomes" id="UP000708148"/>
    </source>
</evidence>
<evidence type="ECO:0000256" key="1">
    <source>
        <dbReference type="SAM" id="Coils"/>
    </source>
</evidence>
<feature type="region of interest" description="Disordered" evidence="2">
    <location>
        <begin position="519"/>
        <end position="631"/>
    </location>
</feature>
<feature type="compositionally biased region" description="Polar residues" evidence="2">
    <location>
        <begin position="571"/>
        <end position="589"/>
    </location>
</feature>
<feature type="region of interest" description="Disordered" evidence="2">
    <location>
        <begin position="854"/>
        <end position="882"/>
    </location>
</feature>